<reference evidence="2" key="2">
    <citation type="submission" date="2024-10" db="UniProtKB">
        <authorList>
            <consortium name="EnsemblProtists"/>
        </authorList>
    </citation>
    <scope>IDENTIFICATION</scope>
</reference>
<feature type="region of interest" description="Disordered" evidence="1">
    <location>
        <begin position="334"/>
        <end position="354"/>
    </location>
</feature>
<evidence type="ECO:0000313" key="3">
    <source>
        <dbReference type="Proteomes" id="UP000013827"/>
    </source>
</evidence>
<dbReference type="Proteomes" id="UP000013827">
    <property type="component" value="Unassembled WGS sequence"/>
</dbReference>
<dbReference type="PaxDb" id="2903-EOD12592"/>
<dbReference type="GeneID" id="17258795"/>
<evidence type="ECO:0000313" key="2">
    <source>
        <dbReference type="EnsemblProtists" id="EOD12592"/>
    </source>
</evidence>
<sequence length="505" mass="54197">MHMPAALRLPRLEDCRADLVGDASFWVASMCTSSYGFEARRLEASCEAWGVCCGVARVAEDAASEIAGGATVDSRTRRLRLIASKPLFILRTLQASPLPVAWLDVDLEFTAFPLQFTPAGWRGFGAPRDVVLLNYDANRTHSSCREATGTACCRHHAAHGRQLLCSSAVAYFNKSAAAEALLTAWAEAMAYNTNAADDRTLDLLVNDDGWIDRAAFGWLPASYLRGAKSSTAEVTSGAVIKHDGGIPASSERNSAVVPKLPPHEGEEAARGNEQLALEAVEPEAMTIGPIQRWLAPEGAAAALDPEALRLGEREASDLIAGEHDVEVELEGALGGGAAGDEADGPGGGGSASSSELRQLYRGRKFLFPLLDQGPNNQYLQFRVAIAKARALNRTLVLPLWLPHNPKFLHLHPGAPPEPSRDRATALLSFPFASTFDASHLAKFVRTIDLPAFRTLSDGRLDLCLSVGSSHDDDSGFRDYLRLSALSCSRFATVDKPDEGRERAAA</sequence>
<dbReference type="AlphaFoldDB" id="A0A0D3IMV7"/>
<evidence type="ECO:0000256" key="1">
    <source>
        <dbReference type="SAM" id="MobiDB-lite"/>
    </source>
</evidence>
<dbReference type="EnsemblProtists" id="EOD12592">
    <property type="protein sequence ID" value="EOD12592"/>
    <property type="gene ID" value="EMIHUDRAFT_437280"/>
</dbReference>
<evidence type="ECO:0008006" key="4">
    <source>
        <dbReference type="Google" id="ProtNLM"/>
    </source>
</evidence>
<protein>
    <recommendedName>
        <fullName evidence="4">Nucleotide-diphospho-sugar transferase domain-containing protein</fullName>
    </recommendedName>
</protein>
<proteinExistence type="predicted"/>
<dbReference type="KEGG" id="ehx:EMIHUDRAFT_437280"/>
<keyword evidence="3" id="KW-1185">Reference proteome</keyword>
<organism evidence="2 3">
    <name type="scientific">Emiliania huxleyi (strain CCMP1516)</name>
    <dbReference type="NCBI Taxonomy" id="280463"/>
    <lineage>
        <taxon>Eukaryota</taxon>
        <taxon>Haptista</taxon>
        <taxon>Haptophyta</taxon>
        <taxon>Prymnesiophyceae</taxon>
        <taxon>Isochrysidales</taxon>
        <taxon>Noelaerhabdaceae</taxon>
        <taxon>Emiliania</taxon>
    </lineage>
</organism>
<accession>A0A0D3IMV7</accession>
<feature type="region of interest" description="Disordered" evidence="1">
    <location>
        <begin position="243"/>
        <end position="268"/>
    </location>
</feature>
<name>A0A0D3IMV7_EMIH1</name>
<dbReference type="RefSeq" id="XP_005765021.1">
    <property type="nucleotide sequence ID" value="XM_005764964.1"/>
</dbReference>
<dbReference type="HOGENOM" id="CLU_540370_0_0_1"/>
<dbReference type="Gene3D" id="3.40.50.11340">
    <property type="match status" value="1"/>
</dbReference>
<reference evidence="3" key="1">
    <citation type="journal article" date="2013" name="Nature">
        <title>Pan genome of the phytoplankton Emiliania underpins its global distribution.</title>
        <authorList>
            <person name="Read B.A."/>
            <person name="Kegel J."/>
            <person name="Klute M.J."/>
            <person name="Kuo A."/>
            <person name="Lefebvre S.C."/>
            <person name="Maumus F."/>
            <person name="Mayer C."/>
            <person name="Miller J."/>
            <person name="Monier A."/>
            <person name="Salamov A."/>
            <person name="Young J."/>
            <person name="Aguilar M."/>
            <person name="Claverie J.M."/>
            <person name="Frickenhaus S."/>
            <person name="Gonzalez K."/>
            <person name="Herman E.K."/>
            <person name="Lin Y.C."/>
            <person name="Napier J."/>
            <person name="Ogata H."/>
            <person name="Sarno A.F."/>
            <person name="Shmutz J."/>
            <person name="Schroeder D."/>
            <person name="de Vargas C."/>
            <person name="Verret F."/>
            <person name="von Dassow P."/>
            <person name="Valentin K."/>
            <person name="Van de Peer Y."/>
            <person name="Wheeler G."/>
            <person name="Dacks J.B."/>
            <person name="Delwiche C.F."/>
            <person name="Dyhrman S.T."/>
            <person name="Glockner G."/>
            <person name="John U."/>
            <person name="Richards T."/>
            <person name="Worden A.Z."/>
            <person name="Zhang X."/>
            <person name="Grigoriev I.V."/>
            <person name="Allen A.E."/>
            <person name="Bidle K."/>
            <person name="Borodovsky M."/>
            <person name="Bowler C."/>
            <person name="Brownlee C."/>
            <person name="Cock J.M."/>
            <person name="Elias M."/>
            <person name="Gladyshev V.N."/>
            <person name="Groth M."/>
            <person name="Guda C."/>
            <person name="Hadaegh A."/>
            <person name="Iglesias-Rodriguez M.D."/>
            <person name="Jenkins J."/>
            <person name="Jones B.M."/>
            <person name="Lawson T."/>
            <person name="Leese F."/>
            <person name="Lindquist E."/>
            <person name="Lobanov A."/>
            <person name="Lomsadze A."/>
            <person name="Malik S.B."/>
            <person name="Marsh M.E."/>
            <person name="Mackinder L."/>
            <person name="Mock T."/>
            <person name="Mueller-Roeber B."/>
            <person name="Pagarete A."/>
            <person name="Parker M."/>
            <person name="Probert I."/>
            <person name="Quesneville H."/>
            <person name="Raines C."/>
            <person name="Rensing S.A."/>
            <person name="Riano-Pachon D.M."/>
            <person name="Richier S."/>
            <person name="Rokitta S."/>
            <person name="Shiraiwa Y."/>
            <person name="Soanes D.M."/>
            <person name="van der Giezen M."/>
            <person name="Wahlund T.M."/>
            <person name="Williams B."/>
            <person name="Wilson W."/>
            <person name="Wolfe G."/>
            <person name="Wurch L.L."/>
        </authorList>
    </citation>
    <scope>NUCLEOTIDE SEQUENCE</scope>
</reference>
<feature type="compositionally biased region" description="Gly residues" evidence="1">
    <location>
        <begin position="334"/>
        <end position="350"/>
    </location>
</feature>